<name>A0A934Q3Q6_9BURK</name>
<evidence type="ECO:0000256" key="1">
    <source>
        <dbReference type="SAM" id="MobiDB-lite"/>
    </source>
</evidence>
<accession>A0A934Q3Q6</accession>
<organism evidence="2 3">
    <name type="scientific">Ramlibacter algicola</name>
    <dbReference type="NCBI Taxonomy" id="2795217"/>
    <lineage>
        <taxon>Bacteria</taxon>
        <taxon>Pseudomonadati</taxon>
        <taxon>Pseudomonadota</taxon>
        <taxon>Betaproteobacteria</taxon>
        <taxon>Burkholderiales</taxon>
        <taxon>Comamonadaceae</taxon>
        <taxon>Ramlibacter</taxon>
    </lineage>
</organism>
<gene>
    <name evidence="2" type="ORF">I8E28_13825</name>
</gene>
<feature type="region of interest" description="Disordered" evidence="1">
    <location>
        <begin position="1"/>
        <end position="21"/>
    </location>
</feature>
<evidence type="ECO:0000313" key="2">
    <source>
        <dbReference type="EMBL" id="MBK0393672.1"/>
    </source>
</evidence>
<evidence type="ECO:0000313" key="3">
    <source>
        <dbReference type="Proteomes" id="UP000617041"/>
    </source>
</evidence>
<dbReference type="EMBL" id="JAEDAO010000001">
    <property type="protein sequence ID" value="MBK0393672.1"/>
    <property type="molecule type" value="Genomic_DNA"/>
</dbReference>
<comment type="caution">
    <text evidence="2">The sequence shown here is derived from an EMBL/GenBank/DDBJ whole genome shotgun (WGS) entry which is preliminary data.</text>
</comment>
<dbReference type="RefSeq" id="WP_200788627.1">
    <property type="nucleotide sequence ID" value="NZ_JAEDAO010000001.1"/>
</dbReference>
<reference evidence="2" key="1">
    <citation type="submission" date="2020-12" db="EMBL/GenBank/DDBJ databases">
        <title>Ramlibacter sp. nov., isolated from a freshwater alga, Cryptomonas.</title>
        <authorList>
            <person name="Kim H.M."/>
            <person name="Jeon C.O."/>
        </authorList>
    </citation>
    <scope>NUCLEOTIDE SEQUENCE</scope>
    <source>
        <strain evidence="2">CrO1</strain>
    </source>
</reference>
<proteinExistence type="predicted"/>
<keyword evidence="3" id="KW-1185">Reference proteome</keyword>
<sequence>MSGEDTKTRIRSGGLRYQSKTPGSEFGSAFGVTMSCFRCGRHKPRAQLVSFPIAGTRQWRCKDGCA</sequence>
<protein>
    <submittedName>
        <fullName evidence="2">Uncharacterized protein</fullName>
    </submittedName>
</protein>
<dbReference type="AlphaFoldDB" id="A0A934Q3Q6"/>
<dbReference type="Proteomes" id="UP000617041">
    <property type="component" value="Unassembled WGS sequence"/>
</dbReference>